<dbReference type="EMBL" id="GL945431">
    <property type="protein sequence ID" value="EGO28015.1"/>
    <property type="molecule type" value="Genomic_DNA"/>
</dbReference>
<gene>
    <name evidence="1" type="ORF">SERLADRAFT_383930</name>
</gene>
<protein>
    <submittedName>
        <fullName evidence="1">Uncharacterized protein</fullName>
    </submittedName>
</protein>
<dbReference type="Proteomes" id="UP000008064">
    <property type="component" value="Unassembled WGS sequence"/>
</dbReference>
<dbReference type="AlphaFoldDB" id="F8NNF8"/>
<dbReference type="GeneID" id="18811077"/>
<evidence type="ECO:0000313" key="1">
    <source>
        <dbReference type="EMBL" id="EGO28015.1"/>
    </source>
</evidence>
<dbReference type="RefSeq" id="XP_007316106.1">
    <property type="nucleotide sequence ID" value="XM_007316044.1"/>
</dbReference>
<dbReference type="HOGENOM" id="CLU_2948348_0_0_1"/>
<feature type="non-terminal residue" evidence="1">
    <location>
        <position position="60"/>
    </location>
</feature>
<name>F8NNF8_SERL9</name>
<sequence length="60" mass="6688">MVWTYSQISFDAACAVVSEKIETGRHGFAIGAAIPKAWRARLRKNSDPIVLERRKNKGVS</sequence>
<organism>
    <name type="scientific">Serpula lacrymans var. lacrymans (strain S7.9)</name>
    <name type="common">Dry rot fungus</name>
    <dbReference type="NCBI Taxonomy" id="578457"/>
    <lineage>
        <taxon>Eukaryota</taxon>
        <taxon>Fungi</taxon>
        <taxon>Dikarya</taxon>
        <taxon>Basidiomycota</taxon>
        <taxon>Agaricomycotina</taxon>
        <taxon>Agaricomycetes</taxon>
        <taxon>Agaricomycetidae</taxon>
        <taxon>Boletales</taxon>
        <taxon>Coniophorineae</taxon>
        <taxon>Serpulaceae</taxon>
        <taxon>Serpula</taxon>
    </lineage>
</organism>
<dbReference type="KEGG" id="sla:SERLADRAFT_383930"/>
<accession>F8NNF8</accession>
<reference evidence="1" key="1">
    <citation type="submission" date="2011-04" db="EMBL/GenBank/DDBJ databases">
        <title>Evolution of plant cell wall degrading machinery underlies the functional diversity of forest fungi.</title>
        <authorList>
            <consortium name="US DOE Joint Genome Institute (JGI-PGF)"/>
            <person name="Eastwood D.C."/>
            <person name="Floudas D."/>
            <person name="Binder M."/>
            <person name="Majcherczyk A."/>
            <person name="Schneider P."/>
            <person name="Aerts A."/>
            <person name="Asiegbu F.O."/>
            <person name="Baker S.E."/>
            <person name="Barry K."/>
            <person name="Bendiksby M."/>
            <person name="Blumentritt M."/>
            <person name="Coutinho P.M."/>
            <person name="Cullen D."/>
            <person name="Cullen D."/>
            <person name="Gathman A."/>
            <person name="Goodell B."/>
            <person name="Henrissat B."/>
            <person name="Ihrmark K."/>
            <person name="Kauserud H."/>
            <person name="Kohler A."/>
            <person name="LaButti K."/>
            <person name="Lapidus A."/>
            <person name="Lavin J.L."/>
            <person name="Lee Y.-H."/>
            <person name="Lindquist E."/>
            <person name="Lilly W."/>
            <person name="Lucas S."/>
            <person name="Morin E."/>
            <person name="Murat C."/>
            <person name="Oguiza J.A."/>
            <person name="Park J."/>
            <person name="Pisabarro A.G."/>
            <person name="Riley R."/>
            <person name="Rosling A."/>
            <person name="Salamov A."/>
            <person name="Schmidt O."/>
            <person name="Schmutz J."/>
            <person name="Skrede I."/>
            <person name="Stenlid J."/>
            <person name="Wiebenga A."/>
            <person name="Xie X."/>
            <person name="Kues U."/>
            <person name="Hibbett D.S."/>
            <person name="Hoffmeister D."/>
            <person name="Hogberg N."/>
            <person name="Martin F."/>
            <person name="Grigoriev I.V."/>
            <person name="Watkinson S.C."/>
        </authorList>
    </citation>
    <scope>NUCLEOTIDE SEQUENCE</scope>
    <source>
        <strain evidence="1">S7.9</strain>
    </source>
</reference>
<proteinExistence type="predicted"/>